<dbReference type="PROSITE" id="PS51257">
    <property type="entry name" value="PROKAR_LIPOPROTEIN"/>
    <property type="match status" value="1"/>
</dbReference>
<reference evidence="3" key="1">
    <citation type="journal article" date="2019" name="Int. J. Syst. Evol. Microbiol.">
        <title>The Global Catalogue of Microorganisms (GCM) 10K type strain sequencing project: providing services to taxonomists for standard genome sequencing and annotation.</title>
        <authorList>
            <consortium name="The Broad Institute Genomics Platform"/>
            <consortium name="The Broad Institute Genome Sequencing Center for Infectious Disease"/>
            <person name="Wu L."/>
            <person name="Ma J."/>
        </authorList>
    </citation>
    <scope>NUCLEOTIDE SEQUENCE [LARGE SCALE GENOMIC DNA]</scope>
    <source>
        <strain evidence="3">CCUG 15531</strain>
    </source>
</reference>
<evidence type="ECO:0000313" key="3">
    <source>
        <dbReference type="Proteomes" id="UP001597227"/>
    </source>
</evidence>
<name>A0ABW4MUB2_9BACI</name>
<evidence type="ECO:0008006" key="4">
    <source>
        <dbReference type="Google" id="ProtNLM"/>
    </source>
</evidence>
<organism evidence="2 3">
    <name type="scientific">Fredinandcohnia salidurans</name>
    <dbReference type="NCBI Taxonomy" id="2595041"/>
    <lineage>
        <taxon>Bacteria</taxon>
        <taxon>Bacillati</taxon>
        <taxon>Bacillota</taxon>
        <taxon>Bacilli</taxon>
        <taxon>Bacillales</taxon>
        <taxon>Bacillaceae</taxon>
        <taxon>Fredinandcohnia</taxon>
    </lineage>
</organism>
<dbReference type="Proteomes" id="UP001597227">
    <property type="component" value="Unassembled WGS sequence"/>
</dbReference>
<feature type="signal peptide" evidence="1">
    <location>
        <begin position="1"/>
        <end position="19"/>
    </location>
</feature>
<gene>
    <name evidence="2" type="ORF">ACFSFW_21925</name>
</gene>
<sequence length="202" mass="22799">MRKRIFIFAILLLSTILLVSCKGDDKAKEQEKKEDPKTTKIQQADEQIMNLGSLGFTTEALVKNWNEAQTEMKDSDKIEQLNVRNGEFKHDVNNGMILEGIVNETTNEVVRLSIVKKDIESDNLSTTLDKYEDTIAAFFLLVAVTNTEEAVKEEDIGKVTYKLGLLRDKDKKINGTATLNNITYKAQENERGLVISAVEKKD</sequence>
<evidence type="ECO:0000256" key="1">
    <source>
        <dbReference type="SAM" id="SignalP"/>
    </source>
</evidence>
<proteinExistence type="predicted"/>
<keyword evidence="3" id="KW-1185">Reference proteome</keyword>
<evidence type="ECO:0000313" key="2">
    <source>
        <dbReference type="EMBL" id="MFD1781321.1"/>
    </source>
</evidence>
<dbReference type="RefSeq" id="WP_388041365.1">
    <property type="nucleotide sequence ID" value="NZ_JBHUEK010000031.1"/>
</dbReference>
<keyword evidence="1" id="KW-0732">Signal</keyword>
<dbReference type="EMBL" id="JBHUEK010000031">
    <property type="protein sequence ID" value="MFD1781321.1"/>
    <property type="molecule type" value="Genomic_DNA"/>
</dbReference>
<feature type="chain" id="PRO_5046715382" description="Lipoprotein" evidence="1">
    <location>
        <begin position="20"/>
        <end position="202"/>
    </location>
</feature>
<comment type="caution">
    <text evidence="2">The sequence shown here is derived from an EMBL/GenBank/DDBJ whole genome shotgun (WGS) entry which is preliminary data.</text>
</comment>
<accession>A0ABW4MUB2</accession>
<protein>
    <recommendedName>
        <fullName evidence="4">Lipoprotein</fullName>
    </recommendedName>
</protein>